<dbReference type="EMBL" id="RQVQ01000007">
    <property type="protein sequence ID" value="RRJ91939.1"/>
    <property type="molecule type" value="Genomic_DNA"/>
</dbReference>
<dbReference type="RefSeq" id="WP_148096339.1">
    <property type="nucleotide sequence ID" value="NZ_RQVQ01000007.1"/>
</dbReference>
<accession>A0A3P3WE72</accession>
<keyword evidence="1" id="KW-0732">Signal</keyword>
<dbReference type="AlphaFoldDB" id="A0A3P3WE72"/>
<protein>
    <submittedName>
        <fullName evidence="2">Uncharacterized protein</fullName>
    </submittedName>
</protein>
<sequence>MKKIITILTLSLFGLSGFSQNYQWQWAKTGGGTQNVSGEYPTHYFPQAEQILDIKIDQDNNYYFLARATNGNTQIDGNPIPTYNVVNRPDIVIFSTTCDGTFRWSQTIGGYEYDYV</sequence>
<comment type="caution">
    <text evidence="2">The sequence shown here is derived from an EMBL/GenBank/DDBJ whole genome shotgun (WGS) entry which is preliminary data.</text>
</comment>
<feature type="chain" id="PRO_5018176292" evidence="1">
    <location>
        <begin position="22"/>
        <end position="116"/>
    </location>
</feature>
<name>A0A3P3WE72_9FLAO</name>
<evidence type="ECO:0000256" key="1">
    <source>
        <dbReference type="SAM" id="SignalP"/>
    </source>
</evidence>
<feature type="signal peptide" evidence="1">
    <location>
        <begin position="1"/>
        <end position="21"/>
    </location>
</feature>
<evidence type="ECO:0000313" key="2">
    <source>
        <dbReference type="EMBL" id="RRJ91939.1"/>
    </source>
</evidence>
<proteinExistence type="predicted"/>
<dbReference type="Proteomes" id="UP000275719">
    <property type="component" value="Unassembled WGS sequence"/>
</dbReference>
<organism evidence="2 3">
    <name type="scientific">Paenimyroides tangerinum</name>
    <dbReference type="NCBI Taxonomy" id="2488728"/>
    <lineage>
        <taxon>Bacteria</taxon>
        <taxon>Pseudomonadati</taxon>
        <taxon>Bacteroidota</taxon>
        <taxon>Flavobacteriia</taxon>
        <taxon>Flavobacteriales</taxon>
        <taxon>Flavobacteriaceae</taxon>
        <taxon>Paenimyroides</taxon>
    </lineage>
</organism>
<dbReference type="OrthoDB" id="5381604at2"/>
<reference evidence="2 3" key="1">
    <citation type="submission" date="2018-11" db="EMBL/GenBank/DDBJ databases">
        <title>Flavobacterium sp. nov., YIM 102701-2 draft genome.</title>
        <authorList>
            <person name="Li G."/>
            <person name="Jiang Y."/>
        </authorList>
    </citation>
    <scope>NUCLEOTIDE SEQUENCE [LARGE SCALE GENOMIC DNA]</scope>
    <source>
        <strain evidence="2 3">YIM 102701-2</strain>
    </source>
</reference>
<feature type="non-terminal residue" evidence="2">
    <location>
        <position position="116"/>
    </location>
</feature>
<gene>
    <name evidence="2" type="ORF">EG240_03925</name>
</gene>
<evidence type="ECO:0000313" key="3">
    <source>
        <dbReference type="Proteomes" id="UP000275719"/>
    </source>
</evidence>
<keyword evidence="3" id="KW-1185">Reference proteome</keyword>